<evidence type="ECO:0000256" key="2">
    <source>
        <dbReference type="SAM" id="Phobius"/>
    </source>
</evidence>
<dbReference type="EMBL" id="JABCRI010000013">
    <property type="protein sequence ID" value="KAF8394892.1"/>
    <property type="molecule type" value="Genomic_DNA"/>
</dbReference>
<feature type="domain" description="J" evidence="4">
    <location>
        <begin position="59"/>
        <end position="116"/>
    </location>
</feature>
<dbReference type="SMART" id="SM00271">
    <property type="entry name" value="DnaJ"/>
    <property type="match status" value="1"/>
</dbReference>
<comment type="caution">
    <text evidence="5">The sequence shown here is derived from an EMBL/GenBank/DDBJ whole genome shotgun (WGS) entry which is preliminary data.</text>
</comment>
<dbReference type="OrthoDB" id="10250354at2759"/>
<feature type="region of interest" description="Disordered" evidence="1">
    <location>
        <begin position="788"/>
        <end position="841"/>
    </location>
</feature>
<gene>
    <name evidence="5" type="ORF">HHK36_018830</name>
</gene>
<feature type="chain" id="PRO_5032506722" description="J domain-containing protein" evidence="3">
    <location>
        <begin position="25"/>
        <end position="947"/>
    </location>
</feature>
<feature type="compositionally biased region" description="Polar residues" evidence="1">
    <location>
        <begin position="790"/>
        <end position="800"/>
    </location>
</feature>
<dbReference type="PANTHER" id="PTHR45184:SF1">
    <property type="entry name" value="DNAJ PROTEIN ERDJ3A"/>
    <property type="match status" value="1"/>
</dbReference>
<feature type="transmembrane region" description="Helical" evidence="2">
    <location>
        <begin position="916"/>
        <end position="938"/>
    </location>
</feature>
<evidence type="ECO:0000313" key="6">
    <source>
        <dbReference type="Proteomes" id="UP000655225"/>
    </source>
</evidence>
<keyword evidence="2" id="KW-0472">Membrane</keyword>
<reference evidence="5 6" key="1">
    <citation type="submission" date="2020-04" db="EMBL/GenBank/DDBJ databases">
        <title>Plant Genome Project.</title>
        <authorList>
            <person name="Zhang R.-G."/>
        </authorList>
    </citation>
    <scope>NUCLEOTIDE SEQUENCE [LARGE SCALE GENOMIC DNA]</scope>
    <source>
        <strain evidence="5">YNK0</strain>
        <tissue evidence="5">Leaf</tissue>
    </source>
</reference>
<dbReference type="SUPFAM" id="SSF46565">
    <property type="entry name" value="Chaperone J-domain"/>
    <property type="match status" value="1"/>
</dbReference>
<feature type="compositionally biased region" description="Polar residues" evidence="1">
    <location>
        <begin position="808"/>
        <end position="836"/>
    </location>
</feature>
<dbReference type="SUPFAM" id="SSF52833">
    <property type="entry name" value="Thioredoxin-like"/>
    <property type="match status" value="1"/>
</dbReference>
<dbReference type="Proteomes" id="UP000655225">
    <property type="component" value="Unassembled WGS sequence"/>
</dbReference>
<dbReference type="PANTHER" id="PTHR45184">
    <property type="entry name" value="DNAJ PROTEIN ERDJ3A"/>
    <property type="match status" value="1"/>
</dbReference>
<dbReference type="InterPro" id="IPR052842">
    <property type="entry name" value="ER_Co-chaperone"/>
</dbReference>
<dbReference type="CDD" id="cd06257">
    <property type="entry name" value="DnaJ"/>
    <property type="match status" value="1"/>
</dbReference>
<keyword evidence="2" id="KW-0812">Transmembrane</keyword>
<dbReference type="PRINTS" id="PR00625">
    <property type="entry name" value="JDOMAIN"/>
</dbReference>
<dbReference type="Gene3D" id="3.40.30.10">
    <property type="entry name" value="Glutaredoxin"/>
    <property type="match status" value="1"/>
</dbReference>
<proteinExistence type="predicted"/>
<dbReference type="Gene3D" id="1.10.287.110">
    <property type="entry name" value="DnaJ domain"/>
    <property type="match status" value="1"/>
</dbReference>
<protein>
    <recommendedName>
        <fullName evidence="4">J domain-containing protein</fullName>
    </recommendedName>
</protein>
<keyword evidence="3" id="KW-0732">Signal</keyword>
<dbReference type="InterPro" id="IPR036869">
    <property type="entry name" value="J_dom_sf"/>
</dbReference>
<feature type="signal peptide" evidence="3">
    <location>
        <begin position="1"/>
        <end position="24"/>
    </location>
</feature>
<dbReference type="InterPro" id="IPR001623">
    <property type="entry name" value="DnaJ_domain"/>
</dbReference>
<keyword evidence="6" id="KW-1185">Reference proteome</keyword>
<dbReference type="InterPro" id="IPR036249">
    <property type="entry name" value="Thioredoxin-like_sf"/>
</dbReference>
<evidence type="ECO:0000256" key="3">
    <source>
        <dbReference type="SAM" id="SignalP"/>
    </source>
</evidence>
<evidence type="ECO:0000259" key="4">
    <source>
        <dbReference type="PROSITE" id="PS50076"/>
    </source>
</evidence>
<evidence type="ECO:0000313" key="5">
    <source>
        <dbReference type="EMBL" id="KAF8394892.1"/>
    </source>
</evidence>
<accession>A0A835DBN2</accession>
<evidence type="ECO:0000256" key="1">
    <source>
        <dbReference type="SAM" id="MobiDB-lite"/>
    </source>
</evidence>
<keyword evidence="2" id="KW-1133">Transmembrane helix</keyword>
<dbReference type="Pfam" id="PF00226">
    <property type="entry name" value="DnaJ"/>
    <property type="match status" value="1"/>
</dbReference>
<dbReference type="PROSITE" id="PS50076">
    <property type="entry name" value="DNAJ_2"/>
    <property type="match status" value="1"/>
</dbReference>
<organism evidence="5 6">
    <name type="scientific">Tetracentron sinense</name>
    <name type="common">Spur-leaf</name>
    <dbReference type="NCBI Taxonomy" id="13715"/>
    <lineage>
        <taxon>Eukaryota</taxon>
        <taxon>Viridiplantae</taxon>
        <taxon>Streptophyta</taxon>
        <taxon>Embryophyta</taxon>
        <taxon>Tracheophyta</taxon>
        <taxon>Spermatophyta</taxon>
        <taxon>Magnoliopsida</taxon>
        <taxon>Trochodendrales</taxon>
        <taxon>Trochodendraceae</taxon>
        <taxon>Tetracentron</taxon>
    </lineage>
</organism>
<dbReference type="AlphaFoldDB" id="A0A835DBN2"/>
<sequence length="947" mass="105106">MNLRFLLPFFLLISILLLTQEAKTLDPYKGVVVGGGFYAADKILWGIGEQCVLKRMWVSTLKVLGVEKDASQREIQKAFHKLSLQYHPDKNKNKGAQEKFAEINNGIWLLLVCNIFFFVSSVLSQLPFHSGILNFCDMKNILILSITVLFLHIIKTGKVNGCKKSSYLSEYHFASIMKFNFFRSFGFGFNDLFSNLFGGDMGGGSQFGGFGGSTRSGPRSKSFPKSVQAVNSEVFKKEIKDQGITWLLLLYVPTLKGNKNYESTIDEVASSLQGALKVGSINCETDPSLCKNLGIFPHRAPRAFVYSYKVNDRGSLVEYNGDWDAKSLKTFCQDHLPRFSTRVDVGHFDFPSSTMKTLPRVLLLSTKKDTPVIWRALSGLYHKRFIFYDAEVRDVSDPTLKKLGVDALPAIVGWLSNGEKHILKSGVAVKDLKSAIHDLSVLLDGFEKKNKKVASSQDKRSHTESQDKQIPHLTKLNLDTLCGDTTPVCIIGAFRSSKGKEKLESILAMVSQKSLTRRQNQVDGSGDSISYTLLDATKQPAFLNSFDKSGFKSLDKLLVAYKPRKGKFTAFVNEVTTEEVERFIGSVLNGDVQFTKIRQKPVESNCWVNYFVLQATVVMLMWAHAEAIWPDVWLKMLGNSCVKQPNTLKGRLALYTFVTGQDHASRSEGLESESHPLVAHLLGFIPVFLASPKEYLNTVLGIHDHNVAYTFAVLQAKLQNISRSYMGTSGLKTNHVTAPSGILFRSRRHINGNRIGLCLSAPESNWVVTDTGDNGFGNAEGELADDQLSAPKSANIQPQISAKDESDSQTPEASNGSPFSSDVKQDTSSQNLQSTPKRAPLTAREKLRAARIFSQYTESNPTKSELGSKFLDALREIDRGKKISNLPEAPTKLSDDGKQGLPKQGMTFEFSGGIDLFIIVFSFVFISTVMFATIYVVWKAGAIHFNE</sequence>
<name>A0A835DBN2_TETSI</name>